<comment type="caution">
    <text evidence="1">The sequence shown here is derived from an EMBL/GenBank/DDBJ whole genome shotgun (WGS) entry which is preliminary data.</text>
</comment>
<dbReference type="EMBL" id="JBGBZN010000002">
    <property type="protein sequence ID" value="MEY9475161.1"/>
    <property type="molecule type" value="Genomic_DNA"/>
</dbReference>
<sequence length="30" mass="3371">MQPWMQPWMFHVLAWGIAALGLAAILSMSL</sequence>
<organism evidence="1 2">
    <name type="scientific">Bradyrhizobium yuanmingense</name>
    <dbReference type="NCBI Taxonomy" id="108015"/>
    <lineage>
        <taxon>Bacteria</taxon>
        <taxon>Pseudomonadati</taxon>
        <taxon>Pseudomonadota</taxon>
        <taxon>Alphaproteobacteria</taxon>
        <taxon>Hyphomicrobiales</taxon>
        <taxon>Nitrobacteraceae</taxon>
        <taxon>Bradyrhizobium</taxon>
    </lineage>
</organism>
<evidence type="ECO:0000313" key="1">
    <source>
        <dbReference type="EMBL" id="MEY9475161.1"/>
    </source>
</evidence>
<accession>A0ABV4GUJ7</accession>
<evidence type="ECO:0008006" key="3">
    <source>
        <dbReference type="Google" id="ProtNLM"/>
    </source>
</evidence>
<evidence type="ECO:0000313" key="2">
    <source>
        <dbReference type="Proteomes" id="UP001565474"/>
    </source>
</evidence>
<proteinExistence type="predicted"/>
<gene>
    <name evidence="1" type="ORF">ABH992_007560</name>
</gene>
<protein>
    <recommendedName>
        <fullName evidence="3">DUF2474 domain-containing protein</fullName>
    </recommendedName>
</protein>
<keyword evidence="2" id="KW-1185">Reference proteome</keyword>
<dbReference type="Proteomes" id="UP001565474">
    <property type="component" value="Unassembled WGS sequence"/>
</dbReference>
<name>A0ABV4GUJ7_9BRAD</name>
<reference evidence="1 2" key="1">
    <citation type="submission" date="2024-07" db="EMBL/GenBank/DDBJ databases">
        <title>Genomic Encyclopedia of Type Strains, Phase V (KMG-V): Genome sequencing to study the core and pangenomes of soil and plant-associated prokaryotes.</title>
        <authorList>
            <person name="Whitman W."/>
        </authorList>
    </citation>
    <scope>NUCLEOTIDE SEQUENCE [LARGE SCALE GENOMIC DNA]</scope>
    <source>
        <strain evidence="1 2">USDA 222</strain>
    </source>
</reference>